<dbReference type="NCBIfam" id="TIGR03087">
    <property type="entry name" value="stp1"/>
    <property type="match status" value="1"/>
</dbReference>
<dbReference type="PANTHER" id="PTHR12526:SF600">
    <property type="entry name" value="GLYCOSYL TRANSFERASE GROUP 1"/>
    <property type="match status" value="1"/>
</dbReference>
<name>E0TGM8_PARBH</name>
<evidence type="ECO:0000313" key="2">
    <source>
        <dbReference type="Proteomes" id="UP000001302"/>
    </source>
</evidence>
<dbReference type="RefSeq" id="WP_013301134.1">
    <property type="nucleotide sequence ID" value="NC_014414.1"/>
</dbReference>
<dbReference type="Pfam" id="PF13692">
    <property type="entry name" value="Glyco_trans_1_4"/>
    <property type="match status" value="1"/>
</dbReference>
<dbReference type="KEGG" id="pbr:PB2503_10544"/>
<dbReference type="CAZy" id="GT4">
    <property type="family name" value="Glycosyltransferase Family 4"/>
</dbReference>
<evidence type="ECO:0000313" key="1">
    <source>
        <dbReference type="EMBL" id="ADM10160.1"/>
    </source>
</evidence>
<keyword evidence="2" id="KW-1185">Reference proteome</keyword>
<gene>
    <name evidence="1" type="ordered locus">PB2503_10544</name>
</gene>
<dbReference type="OrthoDB" id="9807209at2"/>
<dbReference type="EMBL" id="CP002156">
    <property type="protein sequence ID" value="ADM10160.1"/>
    <property type="molecule type" value="Genomic_DNA"/>
</dbReference>
<keyword evidence="1" id="KW-0808">Transferase</keyword>
<dbReference type="GO" id="GO:0016757">
    <property type="term" value="F:glycosyltransferase activity"/>
    <property type="evidence" value="ECO:0007669"/>
    <property type="project" value="TreeGrafter"/>
</dbReference>
<dbReference type="InterPro" id="IPR017521">
    <property type="entry name" value="Sugar_tfrase_PEP-CTERM_Stp1"/>
</dbReference>
<reference evidence="2" key="1">
    <citation type="submission" date="2010-08" db="EMBL/GenBank/DDBJ databases">
        <title>Genome sequence of Parvularcula bermudensis HTCC2503.</title>
        <authorList>
            <person name="Kang D.-M."/>
            <person name="Oh H.-M."/>
            <person name="Cho J.-C."/>
        </authorList>
    </citation>
    <scope>NUCLEOTIDE SEQUENCE [LARGE SCALE GENOMIC DNA]</scope>
    <source>
        <strain evidence="2">ATCC BAA-594 / HTCC2503 / KCTC 12087</strain>
    </source>
</reference>
<sequence>MSEKPRLLYLTPRLPFPPDKGDKIRSFHVLRHLCTKYRVSLGAFVDDKEDYPLCSQIAGMCERSFFRRRPKGIPPLQALKGAARGQALSIAWYEDRQMRRWVAAQRGEGLAAEVIFSSALVPYAEGARAPVLIDLVDADSAKWAAYGREGAWWRRPIYWHEAHRVAAMEARSLSLAAKVFAISPNEAAVITAGAGRPEGSADWFGNGIDPDEWSVEALGAAPSAPAVELIFTGRMNYPPNVEAVTQFATKVWPDLRRAHPNLTWGIVGADPAPAVTALARMPGITVTGRVADMRPYLAAATIAIAPLAIARGVQNKVLEAMAMERPVVASSGAAAGLPVRAGRDLLLADSPDEWGSVLSRLLRHPEERASLAQSGRRFVETSAGWPDQLARLDRRLEEVIK</sequence>
<reference evidence="1 2" key="2">
    <citation type="journal article" date="2011" name="J. Bacteriol.">
        <title>Complete genome sequence of strain HTCC2503T of Parvularcula bermudensis, the type species of the order "Parvularculales" in the class Alphaproteobacteria.</title>
        <authorList>
            <person name="Oh H.M."/>
            <person name="Kang I."/>
            <person name="Vergin K.L."/>
            <person name="Kang D."/>
            <person name="Rhee K.H."/>
            <person name="Giovannoni S.J."/>
            <person name="Cho J.C."/>
        </authorList>
    </citation>
    <scope>NUCLEOTIDE SEQUENCE [LARGE SCALE GENOMIC DNA]</scope>
    <source>
        <strain evidence="2">ATCC BAA-594 / HTCC2503 / KCTC 12087</strain>
    </source>
</reference>
<protein>
    <submittedName>
        <fullName evidence="1">Glycosyl transferase group 1</fullName>
    </submittedName>
</protein>
<dbReference type="AlphaFoldDB" id="E0TGM8"/>
<dbReference type="PANTHER" id="PTHR12526">
    <property type="entry name" value="GLYCOSYLTRANSFERASE"/>
    <property type="match status" value="1"/>
</dbReference>
<dbReference type="Gene3D" id="3.40.50.2000">
    <property type="entry name" value="Glycogen Phosphorylase B"/>
    <property type="match status" value="1"/>
</dbReference>
<dbReference type="HOGENOM" id="CLU_028014_3_0_5"/>
<dbReference type="eggNOG" id="COG0438">
    <property type="taxonomic scope" value="Bacteria"/>
</dbReference>
<proteinExistence type="predicted"/>
<dbReference type="SUPFAM" id="SSF53756">
    <property type="entry name" value="UDP-Glycosyltransferase/glycogen phosphorylase"/>
    <property type="match status" value="1"/>
</dbReference>
<dbReference type="STRING" id="314260.PB2503_10544"/>
<organism evidence="1 2">
    <name type="scientific">Parvularcula bermudensis (strain ATCC BAA-594 / HTCC2503 / KCTC 12087)</name>
    <dbReference type="NCBI Taxonomy" id="314260"/>
    <lineage>
        <taxon>Bacteria</taxon>
        <taxon>Pseudomonadati</taxon>
        <taxon>Pseudomonadota</taxon>
        <taxon>Alphaproteobacteria</taxon>
        <taxon>Parvularculales</taxon>
        <taxon>Parvularculaceae</taxon>
        <taxon>Parvularcula</taxon>
    </lineage>
</organism>
<dbReference type="Proteomes" id="UP000001302">
    <property type="component" value="Chromosome"/>
</dbReference>
<dbReference type="CDD" id="cd03801">
    <property type="entry name" value="GT4_PimA-like"/>
    <property type="match status" value="1"/>
</dbReference>
<accession>E0TGM8</accession>